<dbReference type="CDD" id="cd14297">
    <property type="entry name" value="UBA2_spUBP14_like"/>
    <property type="match status" value="1"/>
</dbReference>
<sequence length="577" mass="65580">MDSKIKQLEEMGFTHDQAESALQRANNDLEQAIGYLFGDSEEKHPPEAQMFDEDYNIHSGTVAISNPQDIPQFPLQESQNYGYGSGWGTESEQLDLDEFNLFENPKAFLRNKETIPAVVPKIGNTPGRFVIPLYVVLCQNHAFNEILLSKNVDQEFTENWFSDQQEEAESSQDDSESFIAAIQQLIAFFTTTSERSFISSEGFYNKVSESFKAHEFEDWDELVTIAAKDLDKNMKSVLGKKFDLLDSQAVDQDGQLKTFKSVNIDSDCREATLVESISKLLWSPESYAIKSIAPILGIQISPNDTARQISSLNIEESFYPALFTSKYRSLIEEMNKKRIQSAKERTTITSRIMALSSFEGKKIRSFLDKTKIYMEKIGEKEAHEDLSKLSDSVKDESGQLNEKLKKINHDYVKLDTSIQDNIIEEIKKDDMLDVPSKYHLVGVVFSDTHYAYRSSHKSGNEWVLFLADAPNGVVVDFRTTQCTFGEIKGYIQDEPSDKYIFLVYDDENTLQGDVLKLPGSLSSFFTQDNKFLHAQIENAEKEDIDVVQSNEESTEYVSRKDFGGKERADSDTDLIDI</sequence>
<dbReference type="RefSeq" id="XP_003868176.1">
    <property type="nucleotide sequence ID" value="XM_003868128.1"/>
</dbReference>
<dbReference type="SMART" id="SM00165">
    <property type="entry name" value="UBA"/>
    <property type="match status" value="1"/>
</dbReference>
<dbReference type="InterPro" id="IPR009060">
    <property type="entry name" value="UBA-like_sf"/>
</dbReference>
<evidence type="ECO:0000313" key="3">
    <source>
        <dbReference type="EMBL" id="CCG22741.1"/>
    </source>
</evidence>
<dbReference type="PROSITE" id="PS50030">
    <property type="entry name" value="UBA"/>
    <property type="match status" value="1"/>
</dbReference>
<name>H8X220_CANO9</name>
<proteinExistence type="predicted"/>
<feature type="region of interest" description="Disordered" evidence="1">
    <location>
        <begin position="557"/>
        <end position="577"/>
    </location>
</feature>
<dbReference type="InterPro" id="IPR055335">
    <property type="entry name" value="Ucp6/RUP1"/>
</dbReference>
<dbReference type="GeneID" id="14538947"/>
<gene>
    <name evidence="3" type="ORF">CORT_0B10390</name>
</gene>
<evidence type="ECO:0000313" key="4">
    <source>
        <dbReference type="Proteomes" id="UP000005018"/>
    </source>
</evidence>
<dbReference type="HOGENOM" id="CLU_463884_0_0_1"/>
<dbReference type="AlphaFoldDB" id="H8X220"/>
<dbReference type="Pfam" id="PF00627">
    <property type="entry name" value="UBA"/>
    <property type="match status" value="1"/>
</dbReference>
<reference evidence="3 4" key="1">
    <citation type="journal article" date="2012" name="PLoS ONE">
        <title>Sequence and analysis of the genome of the pathogenic yeast Candida orthopsilosis.</title>
        <authorList>
            <person name="Riccombeni A."/>
            <person name="Vidanes G."/>
            <person name="Proux-Wera E."/>
            <person name="Wolfe K.H."/>
            <person name="Butler G."/>
        </authorList>
    </citation>
    <scope>NUCLEOTIDE SEQUENCE [LARGE SCALE GENOMIC DNA]</scope>
    <source>
        <strain evidence="3 4">Co 90-125</strain>
    </source>
</reference>
<dbReference type="EMBL" id="HE681720">
    <property type="protein sequence ID" value="CCG22741.1"/>
    <property type="molecule type" value="Genomic_DNA"/>
</dbReference>
<dbReference type="Gene3D" id="1.10.8.10">
    <property type="entry name" value="DNA helicase RuvA subunit, C-terminal domain"/>
    <property type="match status" value="1"/>
</dbReference>
<keyword evidence="4" id="KW-1185">Reference proteome</keyword>
<dbReference type="SUPFAM" id="SSF46934">
    <property type="entry name" value="UBA-like"/>
    <property type="match status" value="1"/>
</dbReference>
<organism evidence="3 4">
    <name type="scientific">Candida orthopsilosis (strain 90-125)</name>
    <name type="common">Yeast</name>
    <dbReference type="NCBI Taxonomy" id="1136231"/>
    <lineage>
        <taxon>Eukaryota</taxon>
        <taxon>Fungi</taxon>
        <taxon>Dikarya</taxon>
        <taxon>Ascomycota</taxon>
        <taxon>Saccharomycotina</taxon>
        <taxon>Pichiomycetes</taxon>
        <taxon>Debaryomycetaceae</taxon>
        <taxon>Candida/Lodderomyces clade</taxon>
        <taxon>Candida</taxon>
    </lineage>
</organism>
<dbReference type="eggNOG" id="ENOG502S0Z0">
    <property type="taxonomic scope" value="Eukaryota"/>
</dbReference>
<dbReference type="GO" id="GO:0005829">
    <property type="term" value="C:cytosol"/>
    <property type="evidence" value="ECO:0007669"/>
    <property type="project" value="TreeGrafter"/>
</dbReference>
<evidence type="ECO:0000256" key="1">
    <source>
        <dbReference type="SAM" id="MobiDB-lite"/>
    </source>
</evidence>
<protein>
    <recommendedName>
        <fullName evidence="2">UBA domain-containing protein</fullName>
    </recommendedName>
</protein>
<dbReference type="GO" id="GO:0016579">
    <property type="term" value="P:protein deubiquitination"/>
    <property type="evidence" value="ECO:0007669"/>
    <property type="project" value="TreeGrafter"/>
</dbReference>
<dbReference type="OrthoDB" id="4489171at2759"/>
<dbReference type="InterPro" id="IPR015940">
    <property type="entry name" value="UBA"/>
</dbReference>
<dbReference type="PANTHER" id="PTHR39597">
    <property type="entry name" value="UBA DOMAIN-CONTAINING PROTEIN RUP1"/>
    <property type="match status" value="1"/>
</dbReference>
<dbReference type="KEGG" id="cot:CORT_0B10390"/>
<dbReference type="PANTHER" id="PTHR39597:SF1">
    <property type="entry name" value="UBA DOMAIN-CONTAINING PROTEIN RUP1"/>
    <property type="match status" value="1"/>
</dbReference>
<accession>H8X220</accession>
<feature type="domain" description="UBA" evidence="2">
    <location>
        <begin position="1"/>
        <end position="39"/>
    </location>
</feature>
<evidence type="ECO:0000259" key="2">
    <source>
        <dbReference type="PROSITE" id="PS50030"/>
    </source>
</evidence>
<dbReference type="GO" id="GO:0005634">
    <property type="term" value="C:nucleus"/>
    <property type="evidence" value="ECO:0007669"/>
    <property type="project" value="TreeGrafter"/>
</dbReference>
<dbReference type="Proteomes" id="UP000005018">
    <property type="component" value="Chromosome 2"/>
</dbReference>
<feature type="compositionally biased region" description="Basic and acidic residues" evidence="1">
    <location>
        <begin position="557"/>
        <end position="570"/>
    </location>
</feature>